<dbReference type="GO" id="GO:0005634">
    <property type="term" value="C:nucleus"/>
    <property type="evidence" value="ECO:0007669"/>
    <property type="project" value="TreeGrafter"/>
</dbReference>
<feature type="compositionally biased region" description="Polar residues" evidence="6">
    <location>
        <begin position="300"/>
        <end position="310"/>
    </location>
</feature>
<keyword evidence="2" id="KW-0677">Repeat</keyword>
<dbReference type="AlphaFoldDB" id="A0A367KRA7"/>
<gene>
    <name evidence="8" type="ORF">CU098_012061</name>
</gene>
<evidence type="ECO:0000313" key="8">
    <source>
        <dbReference type="EMBL" id="RCI04670.1"/>
    </source>
</evidence>
<feature type="domain" description="LIM zinc-binding" evidence="7">
    <location>
        <begin position="182"/>
        <end position="241"/>
    </location>
</feature>
<dbReference type="Pfam" id="PF00412">
    <property type="entry name" value="LIM"/>
    <property type="match status" value="2"/>
</dbReference>
<evidence type="ECO:0000256" key="6">
    <source>
        <dbReference type="SAM" id="MobiDB-lite"/>
    </source>
</evidence>
<feature type="region of interest" description="Disordered" evidence="6">
    <location>
        <begin position="300"/>
        <end position="329"/>
    </location>
</feature>
<name>A0A367KRA7_RHIST</name>
<evidence type="ECO:0000256" key="5">
    <source>
        <dbReference type="PROSITE-ProRule" id="PRU00125"/>
    </source>
</evidence>
<sequence length="417" mass="46830">MPFCRCGELSNEDKCKKCGYNLLSSSTDNRRSMIDRWQSRYLGSIVGLDSISPSAKDDTNNNKRIPFSPISQRATSIYKDLTNPLSSLLDHRRSKLCELKSKDLFASPSEQPATEKPENSCQECYKKLSGKLVRIPNSQVRYHWSCLKCESCKGVFENTSFIIDSSKKVYHPKCALFLSPSTTCSRCSLVISEKYIAVNSSVLHLKCFRCTGCQKVLQPSSIYTDDQGYFCQHCTNNKPVCDQEQLSKYMKIVPQPQTISKNSSSTMFDNSLLYEDNLSDTASVSSDSDLIDSYSKMSVSTPKSRYSYSPANRRVAPKSDVVKPSSLMSSRGRPLPRFGVVRDCPRCNERIDSVHDEIPGPKASRWHKKCLSCTGCSKMLDSGTNVQEDRATGRLNPWCTTCILNKKDRKGPVMTKV</sequence>
<dbReference type="GO" id="GO:0003712">
    <property type="term" value="F:transcription coregulator activity"/>
    <property type="evidence" value="ECO:0007669"/>
    <property type="project" value="TreeGrafter"/>
</dbReference>
<evidence type="ECO:0000256" key="3">
    <source>
        <dbReference type="ARBA" id="ARBA00022833"/>
    </source>
</evidence>
<dbReference type="SMART" id="SM00132">
    <property type="entry name" value="LIM"/>
    <property type="match status" value="3"/>
</dbReference>
<feature type="domain" description="LIM zinc-binding" evidence="7">
    <location>
        <begin position="342"/>
        <end position="409"/>
    </location>
</feature>
<dbReference type="Proteomes" id="UP000253551">
    <property type="component" value="Unassembled WGS sequence"/>
</dbReference>
<dbReference type="STRING" id="4846.A0A367KRA7"/>
<keyword evidence="1 5" id="KW-0479">Metal-binding</keyword>
<keyword evidence="4 5" id="KW-0440">LIM domain</keyword>
<dbReference type="CDD" id="cd08368">
    <property type="entry name" value="LIM"/>
    <property type="match status" value="1"/>
</dbReference>
<dbReference type="OrthoDB" id="1112565at2759"/>
<reference evidence="8 9" key="1">
    <citation type="journal article" date="2018" name="G3 (Bethesda)">
        <title>Phylogenetic and Phylogenomic Definition of Rhizopus Species.</title>
        <authorList>
            <person name="Gryganskyi A.P."/>
            <person name="Golan J."/>
            <person name="Dolatabadi S."/>
            <person name="Mondo S."/>
            <person name="Robb S."/>
            <person name="Idnurm A."/>
            <person name="Muszewska A."/>
            <person name="Steczkiewicz K."/>
            <person name="Masonjones S."/>
            <person name="Liao H.L."/>
            <person name="Gajdeczka M.T."/>
            <person name="Anike F."/>
            <person name="Vuek A."/>
            <person name="Anishchenko I.M."/>
            <person name="Voigt K."/>
            <person name="de Hoog G.S."/>
            <person name="Smith M.E."/>
            <person name="Heitman J."/>
            <person name="Vilgalys R."/>
            <person name="Stajich J.E."/>
        </authorList>
    </citation>
    <scope>NUCLEOTIDE SEQUENCE [LARGE SCALE GENOMIC DNA]</scope>
    <source>
        <strain evidence="8 9">LSU 92-RS-03</strain>
    </source>
</reference>
<dbReference type="Gene3D" id="2.10.110.10">
    <property type="entry name" value="Cysteine Rich Protein"/>
    <property type="match status" value="3"/>
</dbReference>
<proteinExistence type="predicted"/>
<evidence type="ECO:0000256" key="1">
    <source>
        <dbReference type="ARBA" id="ARBA00022723"/>
    </source>
</evidence>
<protein>
    <recommendedName>
        <fullName evidence="7">LIM zinc-binding domain-containing protein</fullName>
    </recommendedName>
</protein>
<organism evidence="8 9">
    <name type="scientific">Rhizopus stolonifer</name>
    <name type="common">Rhizopus nigricans</name>
    <dbReference type="NCBI Taxonomy" id="4846"/>
    <lineage>
        <taxon>Eukaryota</taxon>
        <taxon>Fungi</taxon>
        <taxon>Fungi incertae sedis</taxon>
        <taxon>Mucoromycota</taxon>
        <taxon>Mucoromycotina</taxon>
        <taxon>Mucoromycetes</taxon>
        <taxon>Mucorales</taxon>
        <taxon>Mucorineae</taxon>
        <taxon>Rhizopodaceae</taxon>
        <taxon>Rhizopus</taxon>
    </lineage>
</organism>
<dbReference type="PROSITE" id="PS00478">
    <property type="entry name" value="LIM_DOMAIN_1"/>
    <property type="match status" value="1"/>
</dbReference>
<dbReference type="GO" id="GO:0046872">
    <property type="term" value="F:metal ion binding"/>
    <property type="evidence" value="ECO:0007669"/>
    <property type="project" value="UniProtKB-KW"/>
</dbReference>
<evidence type="ECO:0000256" key="2">
    <source>
        <dbReference type="ARBA" id="ARBA00022737"/>
    </source>
</evidence>
<evidence type="ECO:0000259" key="7">
    <source>
        <dbReference type="PROSITE" id="PS50023"/>
    </source>
</evidence>
<comment type="caution">
    <text evidence="8">The sequence shown here is derived from an EMBL/GenBank/DDBJ whole genome shotgun (WGS) entry which is preliminary data.</text>
</comment>
<accession>A0A367KRA7</accession>
<keyword evidence="3 5" id="KW-0862">Zinc</keyword>
<evidence type="ECO:0000313" key="9">
    <source>
        <dbReference type="Proteomes" id="UP000253551"/>
    </source>
</evidence>
<dbReference type="EMBL" id="PJQM01000612">
    <property type="protein sequence ID" value="RCI04670.1"/>
    <property type="molecule type" value="Genomic_DNA"/>
</dbReference>
<keyword evidence="9" id="KW-1185">Reference proteome</keyword>
<dbReference type="PANTHER" id="PTHR24205">
    <property type="entry name" value="FOUR AND A HALF LIM DOMAINS PROTEIN"/>
    <property type="match status" value="1"/>
</dbReference>
<dbReference type="PROSITE" id="PS50023">
    <property type="entry name" value="LIM_DOMAIN_2"/>
    <property type="match status" value="2"/>
</dbReference>
<dbReference type="PANTHER" id="PTHR24205:SF16">
    <property type="entry name" value="GH01042P-RELATED"/>
    <property type="match status" value="1"/>
</dbReference>
<dbReference type="InterPro" id="IPR001781">
    <property type="entry name" value="Znf_LIM"/>
</dbReference>
<evidence type="ECO:0000256" key="4">
    <source>
        <dbReference type="ARBA" id="ARBA00023038"/>
    </source>
</evidence>